<accession>A0AA36XKE6</accession>
<reference evidence="3 5" key="2">
    <citation type="submission" date="2022-03" db="EMBL/GenBank/DDBJ databases">
        <title>Genome sequencing of Neisseria macacae.</title>
        <authorList>
            <person name="Baek M.-G."/>
        </authorList>
    </citation>
    <scope>NUCLEOTIDE SEQUENCE [LARGE SCALE GENOMIC DNA]</scope>
    <source>
        <strain evidence="3 5">ATCC 33926</strain>
    </source>
</reference>
<name>A0AA36XKE6_9NEIS</name>
<gene>
    <name evidence="2" type="ORF">HMPREF9418_2508</name>
    <name evidence="3" type="ORF">MON40_01815</name>
</gene>
<proteinExistence type="predicted"/>
<feature type="transmembrane region" description="Helical" evidence="1">
    <location>
        <begin position="92"/>
        <end position="113"/>
    </location>
</feature>
<reference evidence="2 4" key="1">
    <citation type="submission" date="2011-05" db="EMBL/GenBank/DDBJ databases">
        <authorList>
            <person name="Muzny D."/>
            <person name="Qin X."/>
            <person name="Deng J."/>
            <person name="Jiang H."/>
            <person name="Liu Y."/>
            <person name="Qu J."/>
            <person name="Song X.-Z."/>
            <person name="Zhang L."/>
            <person name="Thornton R."/>
            <person name="Coyle M."/>
            <person name="Francisco L."/>
            <person name="Jackson L."/>
            <person name="Javaid M."/>
            <person name="Korchina V."/>
            <person name="Kovar C."/>
            <person name="Mata R."/>
            <person name="Mathew T."/>
            <person name="Ngo R."/>
            <person name="Nguyen L."/>
            <person name="Nguyen N."/>
            <person name="Okwuonu G."/>
            <person name="Ongeri F."/>
            <person name="Pham C."/>
            <person name="Simmons D."/>
            <person name="Wilczek-Boney K."/>
            <person name="Hale W."/>
            <person name="Jakkamsetti A."/>
            <person name="Pham P."/>
            <person name="Ruth R."/>
            <person name="San Lucas F."/>
            <person name="Warren J."/>
            <person name="Zhang J."/>
            <person name="Zhao Z."/>
            <person name="Zhou C."/>
            <person name="Zhu D."/>
            <person name="Lee S."/>
            <person name="Bess C."/>
            <person name="Blankenburg K."/>
            <person name="Forbes L."/>
            <person name="Fu Q."/>
            <person name="Gubbala S."/>
            <person name="Hirani K."/>
            <person name="Jayaseelan J.C."/>
            <person name="Lara F."/>
            <person name="Munidasa M."/>
            <person name="Palculict T."/>
            <person name="Patil S."/>
            <person name="Pu L.-L."/>
            <person name="Saada N."/>
            <person name="Tang L."/>
            <person name="Weissenberger G."/>
            <person name="Zhu Y."/>
            <person name="Hemphill L."/>
            <person name="Shang Y."/>
            <person name="Youmans B."/>
            <person name="Ayvaz T."/>
            <person name="Ross M."/>
            <person name="Santibanez J."/>
            <person name="Aqrawi P."/>
            <person name="Gross S."/>
            <person name="Joshi V."/>
            <person name="Fowler G."/>
            <person name="Nazareth L."/>
            <person name="Reid J."/>
            <person name="Worley K."/>
            <person name="Petrosino J."/>
            <person name="Highlander S."/>
            <person name="Gibbs R."/>
        </authorList>
    </citation>
    <scope>NUCLEOTIDE SEQUENCE [LARGE SCALE GENOMIC DNA]</scope>
    <source>
        <strain evidence="2 4">ATCC 33926</strain>
    </source>
</reference>
<dbReference type="Proteomes" id="UP000829455">
    <property type="component" value="Chromosome"/>
</dbReference>
<dbReference type="Proteomes" id="UP000004982">
    <property type="component" value="Unassembled WGS sequence"/>
</dbReference>
<feature type="transmembrane region" description="Helical" evidence="1">
    <location>
        <begin position="125"/>
        <end position="145"/>
    </location>
</feature>
<evidence type="ECO:0000313" key="5">
    <source>
        <dbReference type="Proteomes" id="UP000829455"/>
    </source>
</evidence>
<feature type="transmembrane region" description="Helical" evidence="1">
    <location>
        <begin position="12"/>
        <end position="36"/>
    </location>
</feature>
<keyword evidence="1" id="KW-0472">Membrane</keyword>
<keyword evidence="5" id="KW-1185">Reference proteome</keyword>
<dbReference type="AlphaFoldDB" id="A0AA36XKE6"/>
<keyword evidence="1" id="KW-1133">Transmembrane helix</keyword>
<evidence type="ECO:0000313" key="2">
    <source>
        <dbReference type="EMBL" id="EGQ75117.1"/>
    </source>
</evidence>
<feature type="transmembrane region" description="Helical" evidence="1">
    <location>
        <begin position="59"/>
        <end position="80"/>
    </location>
</feature>
<evidence type="ECO:0000313" key="4">
    <source>
        <dbReference type="Proteomes" id="UP000004982"/>
    </source>
</evidence>
<dbReference type="EMBL" id="CP094241">
    <property type="protein sequence ID" value="UNV85287.1"/>
    <property type="molecule type" value="Genomic_DNA"/>
</dbReference>
<keyword evidence="1" id="KW-0812">Transmembrane</keyword>
<evidence type="ECO:0000313" key="3">
    <source>
        <dbReference type="EMBL" id="UNV85287.1"/>
    </source>
</evidence>
<sequence length="164" mass="18327">MYLTQEKPYRPLLIALIFLTLPLALLLHEIITVGLFRHSGLLLTFQNGQLRQVAGWDDAIVWFICGVFGFFNLIIAGGLTKLAYKKMMRRHFHYALFLSGAAACAAALVVIILESLLGSAALGGMRQGGIFLYALSVWILAMLTLPRQLTRAPEQPIIFHKMKR</sequence>
<evidence type="ECO:0000256" key="1">
    <source>
        <dbReference type="SAM" id="Phobius"/>
    </source>
</evidence>
<dbReference type="EMBL" id="AFQE01000125">
    <property type="protein sequence ID" value="EGQ75117.1"/>
    <property type="molecule type" value="Genomic_DNA"/>
</dbReference>
<protein>
    <submittedName>
        <fullName evidence="2">Inner membrane protein</fullName>
    </submittedName>
</protein>
<organism evidence="2 4">
    <name type="scientific">Neisseria macacae ATCC 33926</name>
    <dbReference type="NCBI Taxonomy" id="997348"/>
    <lineage>
        <taxon>Bacteria</taxon>
        <taxon>Pseudomonadati</taxon>
        <taxon>Pseudomonadota</taxon>
        <taxon>Betaproteobacteria</taxon>
        <taxon>Neisseriales</taxon>
        <taxon>Neisseriaceae</taxon>
        <taxon>Neisseria</taxon>
    </lineage>
</organism>
<dbReference type="RefSeq" id="WP_003763765.1">
    <property type="nucleotide sequence ID" value="NZ_CP094241.1"/>
</dbReference>